<gene>
    <name evidence="1" type="ORF">ATB98_01520</name>
</gene>
<accession>A0A178XI77</accession>
<reference evidence="1 2" key="1">
    <citation type="submission" date="2015-11" db="EMBL/GenBank/DDBJ databases">
        <title>Ensifer anhuiense sp. nov., an effective nitrogen fixation bacterium with Glycine soja.</title>
        <authorList>
            <person name="Yan H."/>
            <person name="Chen W."/>
        </authorList>
    </citation>
    <scope>NUCLEOTIDE SEQUENCE [LARGE SCALE GENOMIC DNA]</scope>
    <source>
        <strain evidence="1 2">LMG 7837</strain>
    </source>
</reference>
<evidence type="ECO:0000313" key="2">
    <source>
        <dbReference type="Proteomes" id="UP000078507"/>
    </source>
</evidence>
<evidence type="ECO:0000313" key="1">
    <source>
        <dbReference type="EMBL" id="OAP34957.1"/>
    </source>
</evidence>
<dbReference type="Proteomes" id="UP000078507">
    <property type="component" value="Unassembled WGS sequence"/>
</dbReference>
<comment type="caution">
    <text evidence="1">The sequence shown here is derived from an EMBL/GenBank/DDBJ whole genome shotgun (WGS) entry which is preliminary data.</text>
</comment>
<sequence>MAVGRIASLHHQVEDHAGPAGGQIELVAVFDVATWLGRCVLGALSAPAVAGLGISGMIQDT</sequence>
<proteinExistence type="predicted"/>
<keyword evidence="2" id="KW-1185">Reference proteome</keyword>
<protein>
    <submittedName>
        <fullName evidence="1">Uncharacterized protein</fullName>
    </submittedName>
</protein>
<dbReference type="AlphaFoldDB" id="A0A178XI77"/>
<dbReference type="EMBL" id="LNQB01000101">
    <property type="protein sequence ID" value="OAP34957.1"/>
    <property type="molecule type" value="Genomic_DNA"/>
</dbReference>
<organism evidence="1 2">
    <name type="scientific">Sinorhizobium saheli</name>
    <dbReference type="NCBI Taxonomy" id="36856"/>
    <lineage>
        <taxon>Bacteria</taxon>
        <taxon>Pseudomonadati</taxon>
        <taxon>Pseudomonadota</taxon>
        <taxon>Alphaproteobacteria</taxon>
        <taxon>Hyphomicrobiales</taxon>
        <taxon>Rhizobiaceae</taxon>
        <taxon>Sinorhizobium/Ensifer group</taxon>
        <taxon>Sinorhizobium</taxon>
    </lineage>
</organism>
<name>A0A178XI77_SINSA</name>